<protein>
    <recommendedName>
        <fullName evidence="4">DUF4367 domain-containing protein</fullName>
    </recommendedName>
</protein>
<proteinExistence type="predicted"/>
<evidence type="ECO:0000313" key="3">
    <source>
        <dbReference type="Proteomes" id="UP000830326"/>
    </source>
</evidence>
<accession>A0ABY4HEQ0</accession>
<dbReference type="RefSeq" id="WP_245034978.1">
    <property type="nucleotide sequence ID" value="NZ_CP095075.1"/>
</dbReference>
<feature type="chain" id="PRO_5045661024" description="DUF4367 domain-containing protein" evidence="1">
    <location>
        <begin position="20"/>
        <end position="169"/>
    </location>
</feature>
<dbReference type="PROSITE" id="PS51257">
    <property type="entry name" value="PROKAR_LIPOPROTEIN"/>
    <property type="match status" value="1"/>
</dbReference>
<gene>
    <name evidence="2" type="ORF">MUO15_07835</name>
</gene>
<dbReference type="EMBL" id="CP095075">
    <property type="protein sequence ID" value="UOR13359.1"/>
    <property type="molecule type" value="Genomic_DNA"/>
</dbReference>
<feature type="signal peptide" evidence="1">
    <location>
        <begin position="1"/>
        <end position="19"/>
    </location>
</feature>
<keyword evidence="3" id="KW-1185">Reference proteome</keyword>
<evidence type="ECO:0008006" key="4">
    <source>
        <dbReference type="Google" id="ProtNLM"/>
    </source>
</evidence>
<reference evidence="2" key="1">
    <citation type="submission" date="2022-04" db="EMBL/GenBank/DDBJ databases">
        <title>Halobacillus sp. isolated from saltern.</title>
        <authorList>
            <person name="Won M."/>
            <person name="Lee C.-M."/>
            <person name="Woen H.-Y."/>
            <person name="Kwon S.-W."/>
        </authorList>
    </citation>
    <scope>NUCLEOTIDE SEQUENCE</scope>
    <source>
        <strain evidence="2">SSHM10-5</strain>
    </source>
</reference>
<keyword evidence="1" id="KW-0732">Signal</keyword>
<organism evidence="2 3">
    <name type="scientific">Halobacillus amylolyticus</name>
    <dbReference type="NCBI Taxonomy" id="2932259"/>
    <lineage>
        <taxon>Bacteria</taxon>
        <taxon>Bacillati</taxon>
        <taxon>Bacillota</taxon>
        <taxon>Bacilli</taxon>
        <taxon>Bacillales</taxon>
        <taxon>Bacillaceae</taxon>
        <taxon>Halobacillus</taxon>
    </lineage>
</organism>
<evidence type="ECO:0000313" key="2">
    <source>
        <dbReference type="EMBL" id="UOR13359.1"/>
    </source>
</evidence>
<evidence type="ECO:0000256" key="1">
    <source>
        <dbReference type="SAM" id="SignalP"/>
    </source>
</evidence>
<sequence>MKKLLILLVVLLLSACSYEMSLQELKENHPNAIKEKVEKLPKDVQQNLTIPNQLPFEPIYVNFSYDSTDASDDKSGDVFRTEFLFANNEANLHVVHWHNGNQDHSEETYKTIDIHGIETKIKNDEKQVKQLEWEGDDGSTITLGMIISAEAEGKYSLNDLVDAAESMHR</sequence>
<dbReference type="Proteomes" id="UP000830326">
    <property type="component" value="Chromosome"/>
</dbReference>
<name>A0ABY4HEQ0_9BACI</name>